<proteinExistence type="predicted"/>
<gene>
    <name evidence="3" type="ORF">GBAR_LOCUS8215</name>
</gene>
<evidence type="ECO:0000313" key="4">
    <source>
        <dbReference type="Proteomes" id="UP001174909"/>
    </source>
</evidence>
<dbReference type="InterPro" id="IPR045227">
    <property type="entry name" value="WDR18/Ipi3/RID3"/>
</dbReference>
<keyword evidence="2" id="KW-0677">Repeat</keyword>
<dbReference type="GO" id="GO:0120330">
    <property type="term" value="C:rixosome complex"/>
    <property type="evidence" value="ECO:0007669"/>
    <property type="project" value="TreeGrafter"/>
</dbReference>
<dbReference type="Proteomes" id="UP001174909">
    <property type="component" value="Unassembled WGS sequence"/>
</dbReference>
<keyword evidence="1" id="KW-0853">WD repeat</keyword>
<protein>
    <submittedName>
        <fullName evidence="3">WD repeat-containing protein 18</fullName>
    </submittedName>
</protein>
<dbReference type="AlphaFoldDB" id="A0AA35RJX4"/>
<dbReference type="EMBL" id="CASHTH010001223">
    <property type="protein sequence ID" value="CAI8012869.1"/>
    <property type="molecule type" value="Genomic_DNA"/>
</dbReference>
<feature type="non-terminal residue" evidence="3">
    <location>
        <position position="1"/>
    </location>
</feature>
<evidence type="ECO:0000313" key="3">
    <source>
        <dbReference type="EMBL" id="CAI8012869.1"/>
    </source>
</evidence>
<dbReference type="SUPFAM" id="SSF50978">
    <property type="entry name" value="WD40 repeat-like"/>
    <property type="match status" value="1"/>
</dbReference>
<dbReference type="GO" id="GO:0006261">
    <property type="term" value="P:DNA-templated DNA replication"/>
    <property type="evidence" value="ECO:0007669"/>
    <property type="project" value="TreeGrafter"/>
</dbReference>
<dbReference type="PANTHER" id="PTHR18763:SF0">
    <property type="entry name" value="WD REPEAT-CONTAINING PROTEIN 18"/>
    <property type="match status" value="1"/>
</dbReference>
<dbReference type="InterPro" id="IPR036322">
    <property type="entry name" value="WD40_repeat_dom_sf"/>
</dbReference>
<evidence type="ECO:0000256" key="2">
    <source>
        <dbReference type="ARBA" id="ARBA00022737"/>
    </source>
</evidence>
<organism evidence="3 4">
    <name type="scientific">Geodia barretti</name>
    <name type="common">Barrett's horny sponge</name>
    <dbReference type="NCBI Taxonomy" id="519541"/>
    <lineage>
        <taxon>Eukaryota</taxon>
        <taxon>Metazoa</taxon>
        <taxon>Porifera</taxon>
        <taxon>Demospongiae</taxon>
        <taxon>Heteroscleromorpha</taxon>
        <taxon>Tetractinellida</taxon>
        <taxon>Astrophorina</taxon>
        <taxon>Geodiidae</taxon>
        <taxon>Geodia</taxon>
    </lineage>
</organism>
<evidence type="ECO:0000256" key="1">
    <source>
        <dbReference type="ARBA" id="ARBA00022574"/>
    </source>
</evidence>
<sequence length="201" mass="21995">MSEEVVLSCVSSSGGKGVKIAAWSPGKGAIQRTYSSETEGGGAALAMLGKTHIMCALKSIPFIYVWHVRKEQVLMKMACPGLVRALAVSPDCVYCAGAIADKIHIWQVMVEITLLLTHMLCSCRCQQVTCWQWRVDTTSRCQSCCSLMMDSPWCLEERMAEFSCGAFSGAPLSFLTFPSLVTLLSFLANSGWSRRHLTLVV</sequence>
<dbReference type="GO" id="GO:0005656">
    <property type="term" value="C:nuclear pre-replicative complex"/>
    <property type="evidence" value="ECO:0007669"/>
    <property type="project" value="TreeGrafter"/>
</dbReference>
<reference evidence="3" key="1">
    <citation type="submission" date="2023-03" db="EMBL/GenBank/DDBJ databases">
        <authorList>
            <person name="Steffen K."/>
            <person name="Cardenas P."/>
        </authorList>
    </citation>
    <scope>NUCLEOTIDE SEQUENCE</scope>
</reference>
<comment type="caution">
    <text evidence="3">The sequence shown here is derived from an EMBL/GenBank/DDBJ whole genome shotgun (WGS) entry which is preliminary data.</text>
</comment>
<accession>A0AA35RJX4</accession>
<keyword evidence="4" id="KW-1185">Reference proteome</keyword>
<dbReference type="GO" id="GO:0006364">
    <property type="term" value="P:rRNA processing"/>
    <property type="evidence" value="ECO:0007669"/>
    <property type="project" value="TreeGrafter"/>
</dbReference>
<dbReference type="PANTHER" id="PTHR18763">
    <property type="entry name" value="WD-REPEAT PROTEIN 18"/>
    <property type="match status" value="1"/>
</dbReference>
<name>A0AA35RJX4_GEOBA</name>